<dbReference type="AlphaFoldDB" id="A0A8J6NJT5"/>
<protein>
    <submittedName>
        <fullName evidence="2">DUF523 and DUF1722 domain-containing protein</fullName>
    </submittedName>
</protein>
<dbReference type="InterPro" id="IPR013560">
    <property type="entry name" value="DUF1722"/>
</dbReference>
<dbReference type="PIRSF" id="PIRSF037004">
    <property type="entry name" value="UCP037004"/>
    <property type="match status" value="1"/>
</dbReference>
<gene>
    <name evidence="2" type="ORF">H8E23_05470</name>
</gene>
<dbReference type="InterPro" id="IPR017087">
    <property type="entry name" value="UCP037004"/>
</dbReference>
<evidence type="ECO:0000313" key="3">
    <source>
        <dbReference type="Proteomes" id="UP000603434"/>
    </source>
</evidence>
<organism evidence="2 3">
    <name type="scientific">Candidatus Desulfatibia profunda</name>
    <dbReference type="NCBI Taxonomy" id="2841695"/>
    <lineage>
        <taxon>Bacteria</taxon>
        <taxon>Pseudomonadati</taxon>
        <taxon>Thermodesulfobacteriota</taxon>
        <taxon>Desulfobacteria</taxon>
        <taxon>Desulfobacterales</taxon>
        <taxon>Desulfobacterales incertae sedis</taxon>
        <taxon>Candidatus Desulfatibia</taxon>
    </lineage>
</organism>
<evidence type="ECO:0000259" key="1">
    <source>
        <dbReference type="Pfam" id="PF08349"/>
    </source>
</evidence>
<dbReference type="PANTHER" id="PTHR30087">
    <property type="entry name" value="INNER MEMBRANE PROTEIN"/>
    <property type="match status" value="1"/>
</dbReference>
<reference evidence="2 3" key="1">
    <citation type="submission" date="2020-08" db="EMBL/GenBank/DDBJ databases">
        <title>Bridging the membrane lipid divide: bacteria of the FCB group superphylum have the potential to synthesize archaeal ether lipids.</title>
        <authorList>
            <person name="Villanueva L."/>
            <person name="Von Meijenfeldt F.A.B."/>
            <person name="Westbye A.B."/>
            <person name="Yadav S."/>
            <person name="Hopmans E.C."/>
            <person name="Dutilh B.E."/>
            <person name="Sinninghe Damste J.S."/>
        </authorList>
    </citation>
    <scope>NUCLEOTIDE SEQUENCE [LARGE SCALE GENOMIC DNA]</scope>
    <source>
        <strain evidence="2">NIOZ-UU30</strain>
    </source>
</reference>
<dbReference type="Pfam" id="PF04463">
    <property type="entry name" value="2-thiour_desulf"/>
    <property type="match status" value="1"/>
</dbReference>
<feature type="domain" description="DUF1722" evidence="1">
    <location>
        <begin position="191"/>
        <end position="307"/>
    </location>
</feature>
<dbReference type="InterPro" id="IPR007553">
    <property type="entry name" value="2-thiour_desulf"/>
</dbReference>
<dbReference type="PANTHER" id="PTHR30087:SF0">
    <property type="entry name" value="INNER MEMBRANE PROTEIN"/>
    <property type="match status" value="1"/>
</dbReference>
<dbReference type="Pfam" id="PF08349">
    <property type="entry name" value="DUF1722"/>
    <property type="match status" value="1"/>
</dbReference>
<comment type="caution">
    <text evidence="2">The sequence shown here is derived from an EMBL/GenBank/DDBJ whole genome shotgun (WGS) entry which is preliminary data.</text>
</comment>
<proteinExistence type="predicted"/>
<evidence type="ECO:0000313" key="2">
    <source>
        <dbReference type="EMBL" id="MBC8360827.1"/>
    </source>
</evidence>
<dbReference type="Proteomes" id="UP000603434">
    <property type="component" value="Unassembled WGS sequence"/>
</dbReference>
<accession>A0A8J6NJT5</accession>
<name>A0A8J6NJT5_9BACT</name>
<dbReference type="EMBL" id="JACNJH010000108">
    <property type="protein sequence ID" value="MBC8360827.1"/>
    <property type="molecule type" value="Genomic_DNA"/>
</dbReference>
<sequence length="316" mass="36708">MENRIKIGISACLLGQNVRWNGGHARDRYLTDTLGLYVDYVPVCPEVECGLGVPRETLRLVGHSDNPRLVTSKTNIDHTDRMTQWARKRAKELEKEDLCGFVFKKNSPSSGLFNVPVKNFKGMPQKKGSGIFARIFSEHFPLLPVEEEGRLHDPKLREMFIEQIFTLKRWRETLAERKNMANLVDFHTRHKLLILSHSPGHLRSMGKLVAAGKSLAIEDLFQRYETLLLKALRLKTTLKKNINVVQHIMGYFQNQLSLDEKQELLEIIDQYRKEYVPLIVPITLLNHYAHKYRQPYLKQQVYLNPHPVALKLRNHV</sequence>